<accession>A0A329MLW1</accession>
<protein>
    <submittedName>
        <fullName evidence="1">Uncharacterized protein</fullName>
    </submittedName>
</protein>
<evidence type="ECO:0000313" key="1">
    <source>
        <dbReference type="EMBL" id="RAV20921.1"/>
    </source>
</evidence>
<reference evidence="1 2" key="1">
    <citation type="journal article" date="2009" name="Int. J. Syst. Evol. Microbiol.">
        <title>Paenibacillus contaminans sp. nov., isolated from a contaminated laboratory plate.</title>
        <authorList>
            <person name="Chou J.H."/>
            <person name="Lee J.H."/>
            <person name="Lin M.C."/>
            <person name="Chang P.S."/>
            <person name="Arun A.B."/>
            <person name="Young C.C."/>
            <person name="Chen W.M."/>
        </authorList>
    </citation>
    <scope>NUCLEOTIDE SEQUENCE [LARGE SCALE GENOMIC DNA]</scope>
    <source>
        <strain evidence="1 2">CKOBP-6</strain>
    </source>
</reference>
<keyword evidence="2" id="KW-1185">Reference proteome</keyword>
<dbReference type="Proteomes" id="UP000250369">
    <property type="component" value="Unassembled WGS sequence"/>
</dbReference>
<proteinExistence type="predicted"/>
<organism evidence="1 2">
    <name type="scientific">Paenibacillus contaminans</name>
    <dbReference type="NCBI Taxonomy" id="450362"/>
    <lineage>
        <taxon>Bacteria</taxon>
        <taxon>Bacillati</taxon>
        <taxon>Bacillota</taxon>
        <taxon>Bacilli</taxon>
        <taxon>Bacillales</taxon>
        <taxon>Paenibacillaceae</taxon>
        <taxon>Paenibacillus</taxon>
    </lineage>
</organism>
<evidence type="ECO:0000313" key="2">
    <source>
        <dbReference type="Proteomes" id="UP000250369"/>
    </source>
</evidence>
<dbReference type="EMBL" id="QMFB01000006">
    <property type="protein sequence ID" value="RAV20921.1"/>
    <property type="molecule type" value="Genomic_DNA"/>
</dbReference>
<name>A0A329MLW1_9BACL</name>
<comment type="caution">
    <text evidence="1">The sequence shown here is derived from an EMBL/GenBank/DDBJ whole genome shotgun (WGS) entry which is preliminary data.</text>
</comment>
<dbReference type="AlphaFoldDB" id="A0A329MLW1"/>
<gene>
    <name evidence="1" type="ORF">DQG23_12580</name>
</gene>
<sequence>MRRFSEFTEKRMLRSVIYDLRSIRFYWRLSLNKLTAAVPSTAHAEAICLAEKVTARCGIAVIKWKSHHDISVAK</sequence>